<dbReference type="OrthoDB" id="6190655at2"/>
<gene>
    <name evidence="2" type="ORF">OPDIPICF_04534</name>
</gene>
<organism evidence="2 3">
    <name type="scientific">BD1-7 clade bacterium</name>
    <dbReference type="NCBI Taxonomy" id="2029982"/>
    <lineage>
        <taxon>Bacteria</taxon>
        <taxon>Pseudomonadati</taxon>
        <taxon>Pseudomonadota</taxon>
        <taxon>Gammaproteobacteria</taxon>
        <taxon>Cellvibrionales</taxon>
        <taxon>Spongiibacteraceae</taxon>
        <taxon>BD1-7 clade</taxon>
    </lineage>
</organism>
<keyword evidence="3" id="KW-1185">Reference proteome</keyword>
<sequence>MKKLKITKSPHCISNTILVMFLALMVNNVAADAAPKSEPTRCVYPGSLGGTTLYNNSFVALKSDPTTPIEQCEFGSSCRQDARLDNGKAQCIRSTTNVESPYYNYGCGPYMEHVLFQTNLEVDCRCRVTGTGHKYLNPNDENTDPEEGIVNCANPNKQMKTRWPVKYGKGPKFDAWTKQKGNTRWTGGIFRPETREFFSVIRWTNPNYQSTGTIVAWNIDTKDRRVVSGLYPDKRRGMKEFGSGYLSDGIKKNHAKQPLTGPSIMKWGSDGMIYLLAGGTGESSSKRAEIIKIDPDTGARSLVWKAKNKKFSPNADEEYGQCYRPDGKYPKQNSVDVMALAFAIGPKDEFYLSMHDVRAGEGILRISADAKTCTPISVWGNAKGHNPGGKQKKAPAYTKIGEGKFIQFPVKGMLYHDDPENGPMILGISKGDMYSFALEDGFRSLETFENGTYSGIGYTRMVYMEKDGRGFVMATGNNAGAHAIVELGVGTREPIKSDVKDMDDPIFKSAYGVRRSVNMNGSLGNGNSINMGGMMIDPKNPDIVYGVLTHGALVQLELSTFNSMVWSY</sequence>
<dbReference type="AlphaFoldDB" id="A0A5S9PHG3"/>
<keyword evidence="1" id="KW-0732">Signal</keyword>
<name>A0A5S9PHG3_9GAMM</name>
<feature type="signal peptide" evidence="1">
    <location>
        <begin position="1"/>
        <end position="33"/>
    </location>
</feature>
<reference evidence="2 3" key="1">
    <citation type="submission" date="2019-11" db="EMBL/GenBank/DDBJ databases">
        <authorList>
            <person name="Holert J."/>
        </authorList>
    </citation>
    <scope>NUCLEOTIDE SEQUENCE [LARGE SCALE GENOMIC DNA]</scope>
    <source>
        <strain evidence="2">SB11_3</strain>
    </source>
</reference>
<feature type="chain" id="PRO_5025058391" evidence="1">
    <location>
        <begin position="34"/>
        <end position="568"/>
    </location>
</feature>
<evidence type="ECO:0000313" key="2">
    <source>
        <dbReference type="EMBL" id="CAA0103425.1"/>
    </source>
</evidence>
<evidence type="ECO:0000313" key="3">
    <source>
        <dbReference type="Proteomes" id="UP000441399"/>
    </source>
</evidence>
<dbReference type="EMBL" id="CACSIO010000010">
    <property type="protein sequence ID" value="CAA0103425.1"/>
    <property type="molecule type" value="Genomic_DNA"/>
</dbReference>
<dbReference type="Proteomes" id="UP000441399">
    <property type="component" value="Unassembled WGS sequence"/>
</dbReference>
<protein>
    <submittedName>
        <fullName evidence="2">Uncharacterized protein</fullName>
    </submittedName>
</protein>
<proteinExistence type="predicted"/>
<accession>A0A5S9PHG3</accession>
<evidence type="ECO:0000256" key="1">
    <source>
        <dbReference type="SAM" id="SignalP"/>
    </source>
</evidence>